<reference evidence="10" key="3">
    <citation type="submission" date="2023-07" db="EMBL/GenBank/DDBJ databases">
        <title>An improved reference 1 genome and first organelle genomes of Quercus suber.</title>
        <authorList>
            <consortium name="Genosuber Consortium"/>
            <person name="Usie A."/>
            <person name="Serra O."/>
            <person name="Barros P."/>
        </authorList>
    </citation>
    <scope>NUCLEOTIDE SEQUENCE</scope>
    <source>
        <strain evidence="10">HL8</strain>
        <tissue evidence="10">Leaves</tissue>
    </source>
</reference>
<evidence type="ECO:0000313" key="10">
    <source>
        <dbReference type="EMBL" id="KAK7858370.1"/>
    </source>
</evidence>
<proteinExistence type="inferred from homology"/>
<dbReference type="EMBL" id="PKMF04000020">
    <property type="protein sequence ID" value="KAK7858370.1"/>
    <property type="molecule type" value="Genomic_DNA"/>
</dbReference>
<dbReference type="GO" id="GO:0051119">
    <property type="term" value="F:sugar transmembrane transporter activity"/>
    <property type="evidence" value="ECO:0007669"/>
    <property type="project" value="InterPro"/>
</dbReference>
<keyword evidence="5 9" id="KW-0812">Transmembrane</keyword>
<organism evidence="10">
    <name type="scientific">Quercus suber</name>
    <name type="common">Cork oak</name>
    <dbReference type="NCBI Taxonomy" id="58331"/>
    <lineage>
        <taxon>Eukaryota</taxon>
        <taxon>Viridiplantae</taxon>
        <taxon>Streptophyta</taxon>
        <taxon>Embryophyta</taxon>
        <taxon>Tracheophyta</taxon>
        <taxon>Spermatophyta</taxon>
        <taxon>Magnoliopsida</taxon>
        <taxon>eudicotyledons</taxon>
        <taxon>Gunneridae</taxon>
        <taxon>Pentapetalae</taxon>
        <taxon>rosids</taxon>
        <taxon>fabids</taxon>
        <taxon>Fagales</taxon>
        <taxon>Fagaceae</taxon>
        <taxon>Quercus</taxon>
    </lineage>
</organism>
<evidence type="ECO:0000256" key="7">
    <source>
        <dbReference type="ARBA" id="ARBA00022989"/>
    </source>
</evidence>
<name>A0AAW0M3Z1_QUESU</name>
<evidence type="ECO:0000256" key="9">
    <source>
        <dbReference type="SAM" id="Phobius"/>
    </source>
</evidence>
<comment type="subcellular location">
    <subcellularLocation>
        <location evidence="1">Endomembrane system</location>
        <topology evidence="1">Multi-pass membrane protein</topology>
    </subcellularLocation>
</comment>
<feature type="transmembrane region" description="Helical" evidence="9">
    <location>
        <begin position="49"/>
        <end position="70"/>
    </location>
</feature>
<dbReference type="InterPro" id="IPR047664">
    <property type="entry name" value="SWEET"/>
</dbReference>
<evidence type="ECO:0000256" key="3">
    <source>
        <dbReference type="ARBA" id="ARBA00022448"/>
    </source>
</evidence>
<dbReference type="GO" id="GO:0016020">
    <property type="term" value="C:membrane"/>
    <property type="evidence" value="ECO:0007669"/>
    <property type="project" value="InterPro"/>
</dbReference>
<evidence type="ECO:0000256" key="4">
    <source>
        <dbReference type="ARBA" id="ARBA00022597"/>
    </source>
</evidence>
<keyword evidence="3" id="KW-0813">Transport</keyword>
<keyword evidence="4 10" id="KW-0762">Sugar transport</keyword>
<reference evidence="10" key="2">
    <citation type="journal article" date="2018" name="Sci. Data">
        <title>The draft genome sequence of cork oak.</title>
        <authorList>
            <person name="Ramos A.M."/>
            <person name="Usie A."/>
            <person name="Barbosa P."/>
            <person name="Barros P.M."/>
            <person name="Capote T."/>
            <person name="Chaves I."/>
            <person name="Simoes F."/>
            <person name="Abreu I."/>
            <person name="Carrasquinho I."/>
            <person name="Faro C."/>
            <person name="Guimaraes J.B."/>
            <person name="Mendonca D."/>
            <person name="Nobrega F."/>
            <person name="Rodrigues L."/>
            <person name="Saibo N.J.M."/>
            <person name="Varela M.C."/>
            <person name="Egas C."/>
            <person name="Matos J."/>
            <person name="Miguel C.M."/>
            <person name="Oliveira M.M."/>
            <person name="Ricardo C.P."/>
            <person name="Goncalves S."/>
        </authorList>
    </citation>
    <scope>NUCLEOTIDE SEQUENCE [LARGE SCALE GENOMIC DNA]</scope>
    <source>
        <strain evidence="10">HL8</strain>
    </source>
</reference>
<comment type="similarity">
    <text evidence="2">Belongs to the SWEET sugar transporter family.</text>
</comment>
<gene>
    <name evidence="10" type="primary">SWEET3_2</name>
    <name evidence="10" type="ORF">CFP56_013105</name>
</gene>
<evidence type="ECO:0000256" key="2">
    <source>
        <dbReference type="ARBA" id="ARBA00007809"/>
    </source>
</evidence>
<dbReference type="Pfam" id="PF03083">
    <property type="entry name" value="MtN3_slv"/>
    <property type="match status" value="1"/>
</dbReference>
<keyword evidence="8 9" id="KW-0472">Membrane</keyword>
<dbReference type="PANTHER" id="PTHR10791">
    <property type="entry name" value="RAG1-ACTIVATING PROTEIN 1"/>
    <property type="match status" value="1"/>
</dbReference>
<evidence type="ECO:0000256" key="6">
    <source>
        <dbReference type="ARBA" id="ARBA00022737"/>
    </source>
</evidence>
<evidence type="ECO:0000256" key="8">
    <source>
        <dbReference type="ARBA" id="ARBA00023136"/>
    </source>
</evidence>
<keyword evidence="6" id="KW-0677">Repeat</keyword>
<dbReference type="InterPro" id="IPR004316">
    <property type="entry name" value="SWEET_rpt"/>
</dbReference>
<evidence type="ECO:0000256" key="1">
    <source>
        <dbReference type="ARBA" id="ARBA00004127"/>
    </source>
</evidence>
<evidence type="ECO:0000256" key="5">
    <source>
        <dbReference type="ARBA" id="ARBA00022692"/>
    </source>
</evidence>
<reference evidence="10" key="1">
    <citation type="submission" date="2017-12" db="EMBL/GenBank/DDBJ databases">
        <authorList>
            <person name="Barbosa P."/>
            <person name="Usie A."/>
            <person name="Ramos A.M."/>
        </authorList>
    </citation>
    <scope>NUCLEOTIDE SEQUENCE</scope>
    <source>
        <strain evidence="10">HL8</strain>
        <tissue evidence="10">Leaves</tissue>
    </source>
</reference>
<feature type="transmembrane region" description="Helical" evidence="9">
    <location>
        <begin position="21"/>
        <end position="37"/>
    </location>
</feature>
<protein>
    <submittedName>
        <fullName evidence="10">Bidirectional sugar transporter sweet3</fullName>
    </submittedName>
</protein>
<comment type="caution">
    <text evidence="10">The sequence shown here is derived from an EMBL/GenBank/DDBJ whole genome shotgun (WGS) entry which is preliminary data.</text>
</comment>
<dbReference type="GO" id="GO:0012505">
    <property type="term" value="C:endomembrane system"/>
    <property type="evidence" value="ECO:0007669"/>
    <property type="project" value="UniProtKB-SubCell"/>
</dbReference>
<dbReference type="AlphaFoldDB" id="A0AAW0M3Z1"/>
<dbReference type="Gene3D" id="1.20.1280.290">
    <property type="match status" value="1"/>
</dbReference>
<keyword evidence="7 9" id="KW-1133">Transmembrane helix</keyword>
<dbReference type="PANTHER" id="PTHR10791:SF28">
    <property type="entry name" value="BIDIRECTIONAL SUGAR TRANSPORTER SWEET3"/>
    <property type="match status" value="1"/>
</dbReference>
<feature type="non-terminal residue" evidence="10">
    <location>
        <position position="1"/>
    </location>
</feature>
<sequence length="82" mass="9619">RPYLHLRTASPRKKSTEEFSCLPYIVALFNCLLYTWYGLPVVSYRWENFLGVTINGLGILLESIIIYFWYASAREKASEELH</sequence>
<accession>A0AAW0M3Z1</accession>